<dbReference type="InterPro" id="IPR001375">
    <property type="entry name" value="Peptidase_S9_cat"/>
</dbReference>
<keyword evidence="7" id="KW-0720">Serine protease</keyword>
<evidence type="ECO:0000256" key="5">
    <source>
        <dbReference type="ARBA" id="ARBA00022764"/>
    </source>
</evidence>
<evidence type="ECO:0000256" key="7">
    <source>
        <dbReference type="ARBA" id="ARBA00022825"/>
    </source>
</evidence>
<dbReference type="Gene3D" id="3.40.50.1820">
    <property type="entry name" value="alpha/beta hydrolase"/>
    <property type="match status" value="1"/>
</dbReference>
<keyword evidence="3" id="KW-0645">Protease</keyword>
<feature type="chain" id="PRO_5022006790" description="Proline-specific endopeptidase" evidence="10">
    <location>
        <begin position="20"/>
        <end position="711"/>
    </location>
</feature>
<evidence type="ECO:0000313" key="14">
    <source>
        <dbReference type="Proteomes" id="UP000320773"/>
    </source>
</evidence>
<evidence type="ECO:0000259" key="11">
    <source>
        <dbReference type="Pfam" id="PF00326"/>
    </source>
</evidence>
<keyword evidence="5" id="KW-0574">Periplasm</keyword>
<evidence type="ECO:0000256" key="10">
    <source>
        <dbReference type="SAM" id="SignalP"/>
    </source>
</evidence>
<reference evidence="13 14" key="1">
    <citation type="submission" date="2019-06" db="EMBL/GenBank/DDBJ databases">
        <title>Genomic Encyclopedia of Archaeal and Bacterial Type Strains, Phase II (KMG-II): from individual species to whole genera.</title>
        <authorList>
            <person name="Goeker M."/>
        </authorList>
    </citation>
    <scope>NUCLEOTIDE SEQUENCE [LARGE SCALE GENOMIC DNA]</scope>
    <source>
        <strain evidence="13 14">DSM 24789</strain>
    </source>
</reference>
<evidence type="ECO:0000259" key="12">
    <source>
        <dbReference type="Pfam" id="PF02897"/>
    </source>
</evidence>
<feature type="domain" description="Peptidase S9A N-terminal" evidence="12">
    <location>
        <begin position="42"/>
        <end position="433"/>
    </location>
</feature>
<dbReference type="InterPro" id="IPR051543">
    <property type="entry name" value="Serine_Peptidase_S9A"/>
</dbReference>
<evidence type="ECO:0000256" key="1">
    <source>
        <dbReference type="ARBA" id="ARBA00004418"/>
    </source>
</evidence>
<keyword evidence="6" id="KW-0378">Hydrolase</keyword>
<dbReference type="Proteomes" id="UP000320773">
    <property type="component" value="Unassembled WGS sequence"/>
</dbReference>
<proteinExistence type="inferred from homology"/>
<dbReference type="FunFam" id="3.40.50.1820:FF:000005">
    <property type="entry name" value="Prolyl endopeptidase"/>
    <property type="match status" value="1"/>
</dbReference>
<comment type="caution">
    <text evidence="13">The sequence shown here is derived from an EMBL/GenBank/DDBJ whole genome shotgun (WGS) entry which is preliminary data.</text>
</comment>
<dbReference type="AlphaFoldDB" id="A0A543G806"/>
<comment type="function">
    <text evidence="8">Cleaves peptide bonds on the C-terminal side of prolyl residues within peptides that are up to approximately 30 amino acids long. Has an absolute requirement for an X-Pro bond in the trans configuration immediately preceding the Pro-Y scissible bond.</text>
</comment>
<sequence>MKTLPIILILSLIFAPSNAQNKTKAMTKPQTAPVAKIIEKQLEKHGDVRIDPYYWLNERENPEVIDYLNQENDYYKAATLHTQTFQENLFLEMKSRIKEDDSSVPYLYNGYYYITRYEKGKDYPIYSRKKGTLSAAEEILFDCNEMAKGHSYFKLSGLNISEDNKWCAFGVDTVSRREYTIMIKNLETNEILPIKLEKTTGGSTWANDNKTLFYTRKDLVTLRSDKIYKHQLGTEATQDVLVYHEKDDTFSTYIYKEKSKKYLVIGSSSTLTSEYQILNANDPNGNFQIFQKRTRGLEYSISHYGSDFYIVTNKDKATNFKVMKTPETQTSKENWVDLIPHRAAVLIEGIEIFKDYLVVEERSNGLNKINIRPWSGEGAYYLPFEIETYTAYTTTNVDFDTSILRYGYQSMATPPSIIDFDMSKKTKTILKEQEVLGGKFDKKNYIEERIWATATDGTKVPMSVVYKKGMQKNGKNPFLMYAYGSYGSSMDPYFSSTRLSLLDRGFIYAIAHIRGGEDLGRTWYESGKLLQKKNTFTDFIDCSKYVIDQKYTSKDHLYAEGGSAGGLLMGAVVNMAPELYQGVIAQVPFVDVVTTMLDDAIPLTTGEYDEWGNPNDKTYYDYMLSYSPYDNVKAQNYPNMYVSTGLHDSQVQYWEPAKWVAKLRKMKTNNTQLYLDTNMSAGHGGASGRFEALRELAKEFTFLLDLEKINN</sequence>
<dbReference type="PANTHER" id="PTHR11757">
    <property type="entry name" value="PROTEASE FAMILY S9A OLIGOPEPTIDASE"/>
    <property type="match status" value="1"/>
</dbReference>
<evidence type="ECO:0000256" key="2">
    <source>
        <dbReference type="ARBA" id="ARBA00005228"/>
    </source>
</evidence>
<dbReference type="InterPro" id="IPR029058">
    <property type="entry name" value="AB_hydrolase_fold"/>
</dbReference>
<gene>
    <name evidence="13" type="ORF">BC670_3252</name>
</gene>
<feature type="domain" description="Peptidase S9 prolyl oligopeptidase catalytic" evidence="11">
    <location>
        <begin position="493"/>
        <end position="705"/>
    </location>
</feature>
<dbReference type="SUPFAM" id="SSF53474">
    <property type="entry name" value="alpha/beta-Hydrolases"/>
    <property type="match status" value="1"/>
</dbReference>
<organism evidence="13 14">
    <name type="scientific">Flavobacterium branchiophilum</name>
    <dbReference type="NCBI Taxonomy" id="55197"/>
    <lineage>
        <taxon>Bacteria</taxon>
        <taxon>Pseudomonadati</taxon>
        <taxon>Bacteroidota</taxon>
        <taxon>Flavobacteriia</taxon>
        <taxon>Flavobacteriales</taxon>
        <taxon>Flavobacteriaceae</taxon>
        <taxon>Flavobacterium</taxon>
    </lineage>
</organism>
<evidence type="ECO:0000256" key="9">
    <source>
        <dbReference type="ARBA" id="ARBA00081187"/>
    </source>
</evidence>
<comment type="subcellular location">
    <subcellularLocation>
        <location evidence="1">Periplasm</location>
    </subcellularLocation>
</comment>
<keyword evidence="4 10" id="KW-0732">Signal</keyword>
<protein>
    <recommendedName>
        <fullName evidence="9">Proline-specific endopeptidase</fullName>
    </recommendedName>
</protein>
<accession>A0A543G806</accession>
<dbReference type="GO" id="GO:0042597">
    <property type="term" value="C:periplasmic space"/>
    <property type="evidence" value="ECO:0007669"/>
    <property type="project" value="UniProtKB-SubCell"/>
</dbReference>
<dbReference type="GO" id="GO:0004252">
    <property type="term" value="F:serine-type endopeptidase activity"/>
    <property type="evidence" value="ECO:0007669"/>
    <property type="project" value="InterPro"/>
</dbReference>
<dbReference type="Pfam" id="PF02897">
    <property type="entry name" value="Peptidase_S9_N"/>
    <property type="match status" value="1"/>
</dbReference>
<evidence type="ECO:0000256" key="4">
    <source>
        <dbReference type="ARBA" id="ARBA00022729"/>
    </source>
</evidence>
<dbReference type="SUPFAM" id="SSF50993">
    <property type="entry name" value="Peptidase/esterase 'gauge' domain"/>
    <property type="match status" value="1"/>
</dbReference>
<evidence type="ECO:0000313" key="13">
    <source>
        <dbReference type="EMBL" id="TQM42213.1"/>
    </source>
</evidence>
<dbReference type="Gene3D" id="2.130.10.120">
    <property type="entry name" value="Prolyl oligopeptidase, N-terminal domain"/>
    <property type="match status" value="1"/>
</dbReference>
<name>A0A543G806_9FLAO</name>
<dbReference type="EMBL" id="VFPJ01000001">
    <property type="protein sequence ID" value="TQM42213.1"/>
    <property type="molecule type" value="Genomic_DNA"/>
</dbReference>
<dbReference type="InterPro" id="IPR023302">
    <property type="entry name" value="Pept_S9A_N"/>
</dbReference>
<dbReference type="InterPro" id="IPR002470">
    <property type="entry name" value="Peptidase_S9A"/>
</dbReference>
<feature type="signal peptide" evidence="10">
    <location>
        <begin position="1"/>
        <end position="19"/>
    </location>
</feature>
<dbReference type="Pfam" id="PF00326">
    <property type="entry name" value="Peptidase_S9"/>
    <property type="match status" value="1"/>
</dbReference>
<dbReference type="PANTHER" id="PTHR11757:SF19">
    <property type="entry name" value="PROLYL ENDOPEPTIDASE-LIKE"/>
    <property type="match status" value="1"/>
</dbReference>
<evidence type="ECO:0000256" key="6">
    <source>
        <dbReference type="ARBA" id="ARBA00022801"/>
    </source>
</evidence>
<dbReference type="GO" id="GO:0006508">
    <property type="term" value="P:proteolysis"/>
    <property type="evidence" value="ECO:0007669"/>
    <property type="project" value="UniProtKB-KW"/>
</dbReference>
<evidence type="ECO:0000256" key="3">
    <source>
        <dbReference type="ARBA" id="ARBA00022670"/>
    </source>
</evidence>
<evidence type="ECO:0000256" key="8">
    <source>
        <dbReference type="ARBA" id="ARBA00060121"/>
    </source>
</evidence>
<comment type="similarity">
    <text evidence="2">Belongs to the peptidase S9A family.</text>
</comment>
<dbReference type="PRINTS" id="PR00862">
    <property type="entry name" value="PROLIGOPTASE"/>
</dbReference>